<protein>
    <recommendedName>
        <fullName evidence="3">DUF432 domain-containing protein</fullName>
    </recommendedName>
</protein>
<dbReference type="Proteomes" id="UP001239019">
    <property type="component" value="Unassembled WGS sequence"/>
</dbReference>
<evidence type="ECO:0000313" key="1">
    <source>
        <dbReference type="EMBL" id="MDQ2070776.1"/>
    </source>
</evidence>
<organism evidence="1 2">
    <name type="scientific">Natronospira bacteriovora</name>
    <dbReference type="NCBI Taxonomy" id="3069753"/>
    <lineage>
        <taxon>Bacteria</taxon>
        <taxon>Pseudomonadati</taxon>
        <taxon>Pseudomonadota</taxon>
        <taxon>Gammaproteobacteria</taxon>
        <taxon>Natronospirales</taxon>
        <taxon>Natronospiraceae</taxon>
        <taxon>Natronospira</taxon>
    </lineage>
</organism>
<dbReference type="EMBL" id="JAVDDT010000010">
    <property type="protein sequence ID" value="MDQ2070776.1"/>
    <property type="molecule type" value="Genomic_DNA"/>
</dbReference>
<dbReference type="RefSeq" id="WP_306729272.1">
    <property type="nucleotide sequence ID" value="NZ_JAVDDT010000010.1"/>
</dbReference>
<gene>
    <name evidence="1" type="ORF">RBH19_12940</name>
</gene>
<accession>A0ABU0W9V2</accession>
<proteinExistence type="predicted"/>
<keyword evidence="2" id="KW-1185">Reference proteome</keyword>
<evidence type="ECO:0000313" key="2">
    <source>
        <dbReference type="Proteomes" id="UP001239019"/>
    </source>
</evidence>
<evidence type="ECO:0008006" key="3">
    <source>
        <dbReference type="Google" id="ProtNLM"/>
    </source>
</evidence>
<sequence length="276" mass="31434">MSAEELSEVLEATEAPARPWWGRYDLDEGQTGMQWRIGPLQLQARRWRQEWRLAWREGEDPLSTTLEHGPLDELDEEGHTVARYAFSDSSRGLYLKPRLADRPVVVRPDIPLYVPGGEETVIYVSTSIWVQVMNAEETATLTEIPSYRPSDSWFGPNTREGELCYASRSLARLRLDEVIQRPHRVVSPVTVRNKAEDALLIERLSVPVPLLPLYASRQNQLWTQPMVMERSADGKQGALKLEEMQLPAGLEVTRISEARQEPPKHGLLRALESLFA</sequence>
<name>A0ABU0W9V2_9GAMM</name>
<reference evidence="1 2" key="1">
    <citation type="submission" date="2023-08" db="EMBL/GenBank/DDBJ databases">
        <title>Whole-genome sequencing of halo(alkali)philic microorganisms from hypersaline lakes.</title>
        <authorList>
            <person name="Sorokin D.Y."/>
            <person name="Abbas B."/>
            <person name="Merkel A.Y."/>
        </authorList>
    </citation>
    <scope>NUCLEOTIDE SEQUENCE [LARGE SCALE GENOMIC DNA]</scope>
    <source>
        <strain evidence="1 2">AB-CW4</strain>
    </source>
</reference>
<comment type="caution">
    <text evidence="1">The sequence shown here is derived from an EMBL/GenBank/DDBJ whole genome shotgun (WGS) entry which is preliminary data.</text>
</comment>